<evidence type="ECO:0000313" key="6">
    <source>
        <dbReference type="Proteomes" id="UP000570010"/>
    </source>
</evidence>
<dbReference type="Pfam" id="PF00092">
    <property type="entry name" value="VWA"/>
    <property type="match status" value="1"/>
</dbReference>
<protein>
    <submittedName>
        <fullName evidence="4">VWA domain-containing protein</fullName>
    </submittedName>
</protein>
<dbReference type="SUPFAM" id="SSF52317">
    <property type="entry name" value="Class I glutamine amidotransferase-like"/>
    <property type="match status" value="1"/>
</dbReference>
<dbReference type="PANTHER" id="PTHR37947:SF2">
    <property type="entry name" value="VON WILLEBRAND FACTOR TYPE A"/>
    <property type="match status" value="1"/>
</dbReference>
<organism evidence="4 5">
    <name type="scientific">Bacillus aquiflavi</name>
    <dbReference type="NCBI Taxonomy" id="2672567"/>
    <lineage>
        <taxon>Bacteria</taxon>
        <taxon>Bacillati</taxon>
        <taxon>Bacillota</taxon>
        <taxon>Bacilli</taxon>
        <taxon>Bacillales</taxon>
        <taxon>Bacillaceae</taxon>
        <taxon>Bacillus</taxon>
    </lineage>
</organism>
<dbReference type="CDD" id="cd00198">
    <property type="entry name" value="vWFA"/>
    <property type="match status" value="1"/>
</dbReference>
<accession>A0A6B3VYW7</accession>
<dbReference type="Gene3D" id="3.40.50.410">
    <property type="entry name" value="von Willebrand factor, type A domain"/>
    <property type="match status" value="2"/>
</dbReference>
<keyword evidence="1" id="KW-1133">Transmembrane helix</keyword>
<gene>
    <name evidence="4" type="ORF">G4D64_03295</name>
    <name evidence="3" type="ORF">H1Z61_03330</name>
</gene>
<feature type="domain" description="VWFA" evidence="2">
    <location>
        <begin position="68"/>
        <end position="185"/>
    </location>
</feature>
<proteinExistence type="predicted"/>
<keyword evidence="1" id="KW-0472">Membrane</keyword>
<dbReference type="Proteomes" id="UP000570010">
    <property type="component" value="Unassembled WGS sequence"/>
</dbReference>
<keyword evidence="5" id="KW-1185">Reference proteome</keyword>
<dbReference type="SUPFAM" id="SSF53300">
    <property type="entry name" value="vWA-like"/>
    <property type="match status" value="2"/>
</dbReference>
<evidence type="ECO:0000256" key="1">
    <source>
        <dbReference type="SAM" id="Phobius"/>
    </source>
</evidence>
<dbReference type="Gene3D" id="3.40.50.880">
    <property type="match status" value="1"/>
</dbReference>
<dbReference type="SMART" id="SM00327">
    <property type="entry name" value="VWA"/>
    <property type="match status" value="2"/>
</dbReference>
<sequence length="918" mass="102531">MALELNYPLVLLLLIPAGAVLFIFLKQQRSVAKKGEKIIIVTLRGIVFSLLIFALTVPHLVLPVKEKVVVFLVDRSASVKGLEEDVLNEIEKSIAEKDEQDSYAIVSFAGNATIEQTISSHNRAIQEFNGNVNEQETNIEEGLQFATSFIPKEASGRVVLFSDGNETSGNSKEIAKLLKQQNIELDYVPMKRPLSEDVAITELSVPSLLYEGEKAEISVKVNSNAEKEAEIHISVNNNQVISEKVHVKEGENAFTFKHVVAETGMLVYKGEVTADVDAYTENNILHTVANVEGTPKVLIVQEEKESQLVQILKASGVIVETVTANKLPTSLASFLQYDSIVFNNVSATFITEQQMKLIEQAVKEFGIGFVMLGGEESFGLGGYFKTPIEKLLPVNMDIKGKNEIPSLGLMIVLDRSGSMAGNKLALAKEAAARSVELLRENDTLGFIAFDSKPHVIVETKPLKNKEETIEKISSITPGGGTEIITSLEKAYKDLSKLPLQRKHIILLTDGQAGTHENFERLIVDGKENHITLSTVALGQDADRLLLESLAAQGTGRFYDVTDATVIPSILSRETVIAARTYIEDNPFYPNVQPYPEWLSLFQAGIPEMNAYIATTPKPKAQVQILSEKGDPILASWQYGLGATFAFTSDVSGKWTGDFASWSNWPQFVNKVVTSTLPKYDREPFHLSLKKQNGKTIIHLKSKNGEQLPIETAVVSQSGAVANSTTKVIAPGEYEIVLQNEPGMYFLQVKQPKQDGSFNVYQTGFTIPYSDEYLKKGINRHLLENIGNELKDVKESFRPLASRSSEKQEISQWLILAAFLCLFLEIVVRRFGLKPFFHLVEKWSQKRTIEIAVESLQKDKKRVKVSRPKEVLPTEEQKKDEAILEKTRLNEKQTDHLKEEYLQEERMKRLLNARKRRRR</sequence>
<feature type="transmembrane region" description="Helical" evidence="1">
    <location>
        <begin position="809"/>
        <end position="827"/>
    </location>
</feature>
<name>A0A6B3VYW7_9BACI</name>
<evidence type="ECO:0000313" key="4">
    <source>
        <dbReference type="EMBL" id="NEY80564.1"/>
    </source>
</evidence>
<dbReference type="Pfam" id="PF13519">
    <property type="entry name" value="VWA_2"/>
    <property type="match status" value="1"/>
</dbReference>
<reference evidence="4 5" key="1">
    <citation type="submission" date="2020-02" db="EMBL/GenBank/DDBJ databases">
        <title>Bacillus aquiflavi sp. nov., isolated from yellow water of strong flavor Chinese baijiu in Yibin region of China.</title>
        <authorList>
            <person name="Xie J."/>
        </authorList>
    </citation>
    <scope>NUCLEOTIDE SEQUENCE [LARGE SCALE GENOMIC DNA]</scope>
    <source>
        <strain evidence="4 5">3H-10</strain>
    </source>
</reference>
<keyword evidence="1" id="KW-0812">Transmembrane</keyword>
<evidence type="ECO:0000313" key="3">
    <source>
        <dbReference type="EMBL" id="MBA4536196.1"/>
    </source>
</evidence>
<dbReference type="EMBL" id="JAAIWN010000005">
    <property type="protein sequence ID" value="NEY80564.1"/>
    <property type="molecule type" value="Genomic_DNA"/>
</dbReference>
<feature type="transmembrane region" description="Helical" evidence="1">
    <location>
        <begin position="38"/>
        <end position="62"/>
    </location>
</feature>
<dbReference type="Proteomes" id="UP000472971">
    <property type="component" value="Unassembled WGS sequence"/>
</dbReference>
<dbReference type="EMBL" id="JACEIO010000005">
    <property type="protein sequence ID" value="MBA4536196.1"/>
    <property type="molecule type" value="Genomic_DNA"/>
</dbReference>
<evidence type="ECO:0000313" key="5">
    <source>
        <dbReference type="Proteomes" id="UP000472971"/>
    </source>
</evidence>
<dbReference type="PROSITE" id="PS50234">
    <property type="entry name" value="VWFA"/>
    <property type="match status" value="2"/>
</dbReference>
<dbReference type="InterPro" id="IPR036465">
    <property type="entry name" value="vWFA_dom_sf"/>
</dbReference>
<dbReference type="InterPro" id="IPR029062">
    <property type="entry name" value="Class_I_gatase-like"/>
</dbReference>
<dbReference type="AlphaFoldDB" id="A0A6B3VYW7"/>
<reference evidence="3 6" key="2">
    <citation type="submission" date="2020-07" db="EMBL/GenBank/DDBJ databases">
        <authorList>
            <person name="Feng H."/>
        </authorList>
    </citation>
    <scope>NUCLEOTIDE SEQUENCE [LARGE SCALE GENOMIC DNA]</scope>
    <source>
        <strain evidence="3">S-12</strain>
        <strain evidence="6">s-12</strain>
    </source>
</reference>
<comment type="caution">
    <text evidence="4">The sequence shown here is derived from an EMBL/GenBank/DDBJ whole genome shotgun (WGS) entry which is preliminary data.</text>
</comment>
<evidence type="ECO:0000259" key="2">
    <source>
        <dbReference type="PROSITE" id="PS50234"/>
    </source>
</evidence>
<dbReference type="PANTHER" id="PTHR37947">
    <property type="entry name" value="BLL2462 PROTEIN"/>
    <property type="match status" value="1"/>
</dbReference>
<dbReference type="RefSeq" id="WP_163240099.1">
    <property type="nucleotide sequence ID" value="NZ_CP082780.1"/>
</dbReference>
<feature type="domain" description="VWFA" evidence="2">
    <location>
        <begin position="408"/>
        <end position="573"/>
    </location>
</feature>
<dbReference type="InterPro" id="IPR002035">
    <property type="entry name" value="VWF_A"/>
</dbReference>
<feature type="transmembrane region" description="Helical" evidence="1">
    <location>
        <begin position="6"/>
        <end position="26"/>
    </location>
</feature>